<feature type="region of interest" description="Disordered" evidence="1">
    <location>
        <begin position="221"/>
        <end position="250"/>
    </location>
</feature>
<feature type="compositionally biased region" description="Gly residues" evidence="1">
    <location>
        <begin position="237"/>
        <end position="248"/>
    </location>
</feature>
<feature type="region of interest" description="Disordered" evidence="1">
    <location>
        <begin position="70"/>
        <end position="89"/>
    </location>
</feature>
<feature type="compositionally biased region" description="Pro residues" evidence="1">
    <location>
        <begin position="75"/>
        <end position="84"/>
    </location>
</feature>
<dbReference type="KEGG" id="vcn:VOLCADRAFT_94340"/>
<dbReference type="Proteomes" id="UP000001058">
    <property type="component" value="Unassembled WGS sequence"/>
</dbReference>
<accession>D8U486</accession>
<reference evidence="2 3" key="1">
    <citation type="journal article" date="2010" name="Science">
        <title>Genomic analysis of organismal complexity in the multicellular green alga Volvox carteri.</title>
        <authorList>
            <person name="Prochnik S.E."/>
            <person name="Umen J."/>
            <person name="Nedelcu A.M."/>
            <person name="Hallmann A."/>
            <person name="Miller S.M."/>
            <person name="Nishii I."/>
            <person name="Ferris P."/>
            <person name="Kuo A."/>
            <person name="Mitros T."/>
            <person name="Fritz-Laylin L.K."/>
            <person name="Hellsten U."/>
            <person name="Chapman J."/>
            <person name="Simakov O."/>
            <person name="Rensing S.A."/>
            <person name="Terry A."/>
            <person name="Pangilinan J."/>
            <person name="Kapitonov V."/>
            <person name="Jurka J."/>
            <person name="Salamov A."/>
            <person name="Shapiro H."/>
            <person name="Schmutz J."/>
            <person name="Grimwood J."/>
            <person name="Lindquist E."/>
            <person name="Lucas S."/>
            <person name="Grigoriev I.V."/>
            <person name="Schmitt R."/>
            <person name="Kirk D."/>
            <person name="Rokhsar D.S."/>
        </authorList>
    </citation>
    <scope>NUCLEOTIDE SEQUENCE [LARGE SCALE GENOMIC DNA]</scope>
    <source>
        <strain evidence="3">f. Nagariensis / Eve</strain>
    </source>
</reference>
<organism evidence="3">
    <name type="scientific">Volvox carteri f. nagariensis</name>
    <dbReference type="NCBI Taxonomy" id="3068"/>
    <lineage>
        <taxon>Eukaryota</taxon>
        <taxon>Viridiplantae</taxon>
        <taxon>Chlorophyta</taxon>
        <taxon>core chlorophytes</taxon>
        <taxon>Chlorophyceae</taxon>
        <taxon>CS clade</taxon>
        <taxon>Chlamydomonadales</taxon>
        <taxon>Volvocaceae</taxon>
        <taxon>Volvox</taxon>
    </lineage>
</organism>
<dbReference type="InParanoid" id="D8U486"/>
<sequence>MAASPARSARWEVERGPEVFAALGAVLRLLSGSSDRAKAAAAVVESGAVPALVRAVRTFTDLLLEPLPLRRRQPPLHPPSPPAPTATAKKDVNIDPEGGGHGCCLCPLAHGPGVRSSITSNESAISVAASESDAKLDIDNSPQLQPIKLAAWYAFDILEQVLLPVPVMATGAIKAAAEQALSCGTVEALLPLLRLLPISQREDQSWRVLRLLLALACFSGSTTTRSSTPTTAPCTGAGSGACPSGGGRATASGSENSLLGPLFSSAFAASPEAINGLLKAAQKLLATPDALTDGTSETLFALVSELLLLHSNTITAGGSSGTGGINGSGALITVEVLRQHAPALVEAAAGVLTGSSPSASWSALLPCTRERRNPSAALTRRLSGSAAAVARGSRFPAQLEAAAARLMKELLAWALVMDEPNGTTEGGAEGGTDREGKAEAGIRQGQSWLPVTQIAAALVQRWLERPGIFEALGEAGVQCLTLAMQLAPPAELWAGERYRLYRVPEG</sequence>
<evidence type="ECO:0000313" key="3">
    <source>
        <dbReference type="Proteomes" id="UP000001058"/>
    </source>
</evidence>
<dbReference type="RefSeq" id="XP_002953485.1">
    <property type="nucleotide sequence ID" value="XM_002953439.1"/>
</dbReference>
<proteinExistence type="predicted"/>
<dbReference type="AlphaFoldDB" id="D8U486"/>
<evidence type="ECO:0000313" key="2">
    <source>
        <dbReference type="EMBL" id="EFJ45458.1"/>
    </source>
</evidence>
<dbReference type="EMBL" id="GL378357">
    <property type="protein sequence ID" value="EFJ45458.1"/>
    <property type="molecule type" value="Genomic_DNA"/>
</dbReference>
<keyword evidence="3" id="KW-1185">Reference proteome</keyword>
<gene>
    <name evidence="2" type="ORF">VOLCADRAFT_94340</name>
</gene>
<name>D8U486_VOLCA</name>
<dbReference type="GeneID" id="9616138"/>
<protein>
    <submittedName>
        <fullName evidence="2">Uncharacterized protein</fullName>
    </submittedName>
</protein>
<evidence type="ECO:0000256" key="1">
    <source>
        <dbReference type="SAM" id="MobiDB-lite"/>
    </source>
</evidence>
<feature type="compositionally biased region" description="Low complexity" evidence="1">
    <location>
        <begin position="221"/>
        <end position="231"/>
    </location>
</feature>